<name>A0A2T7A2N0_TUBBO</name>
<keyword evidence="3" id="KW-1185">Reference proteome</keyword>
<protein>
    <recommendedName>
        <fullName evidence="1">SAP domain-containing protein</fullName>
    </recommendedName>
</protein>
<dbReference type="SUPFAM" id="SSF68906">
    <property type="entry name" value="SAP domain"/>
    <property type="match status" value="1"/>
</dbReference>
<dbReference type="SMART" id="SM00513">
    <property type="entry name" value="SAP"/>
    <property type="match status" value="1"/>
</dbReference>
<reference evidence="2 3" key="1">
    <citation type="submission" date="2017-04" db="EMBL/GenBank/DDBJ databases">
        <title>Draft genome sequence of Tuber borchii Vittad., a whitish edible truffle.</title>
        <authorList>
            <consortium name="DOE Joint Genome Institute"/>
            <person name="Murat C."/>
            <person name="Kuo A."/>
            <person name="Barry K.W."/>
            <person name="Clum A."/>
            <person name="Dockter R.B."/>
            <person name="Fauchery L."/>
            <person name="Iotti M."/>
            <person name="Kohler A."/>
            <person name="Labutti K."/>
            <person name="Lindquist E.A."/>
            <person name="Lipzen A."/>
            <person name="Ohm R.A."/>
            <person name="Wang M."/>
            <person name="Grigoriev I.V."/>
            <person name="Zambonelli A."/>
            <person name="Martin F.M."/>
        </authorList>
    </citation>
    <scope>NUCLEOTIDE SEQUENCE [LARGE SCALE GENOMIC DNA]</scope>
    <source>
        <strain evidence="2 3">Tbo3840</strain>
    </source>
</reference>
<evidence type="ECO:0000313" key="3">
    <source>
        <dbReference type="Proteomes" id="UP000244722"/>
    </source>
</evidence>
<gene>
    <name evidence="2" type="ORF">B9Z19DRAFT_1075948</name>
</gene>
<dbReference type="AlphaFoldDB" id="A0A2T7A2N0"/>
<evidence type="ECO:0000259" key="1">
    <source>
        <dbReference type="PROSITE" id="PS50800"/>
    </source>
</evidence>
<comment type="caution">
    <text evidence="2">The sequence shown here is derived from an EMBL/GenBank/DDBJ whole genome shotgun (WGS) entry which is preliminary data.</text>
</comment>
<dbReference type="InterPro" id="IPR003034">
    <property type="entry name" value="SAP_dom"/>
</dbReference>
<sequence length="333" mass="37212">MPSRKHTSHDGVNLDRLKVPELKKLCSERGIPDNGLKCDLVQRLTALRKGKQTADGNPHSGVPPTSQSFDAGGPGCQCQAIVVAEAEMGDDKHIIRSAKRNLSAILDNDELSVDRSTPTLTVGNSHGHAWAMLHQQVESYRSETSSLREEVGMLKITVASLEGQVTSLTLSVKAYGLIRHRFLVNYKQKQMGIVDDADKKYVLDGNSIAHGGDVKADAELYKDVTLHRRQDFPVFESLYGCIPQVIWPISHPETLNIINFHATVISNSSHKPSTQFADLFKDFMKKWKDSYYVTTYLDDGQETPVTKAYWTFYRSLGSEKGIKKPALQMLRRL</sequence>
<dbReference type="EMBL" id="NESQ01000035">
    <property type="protein sequence ID" value="PUU81996.1"/>
    <property type="molecule type" value="Genomic_DNA"/>
</dbReference>
<dbReference type="STRING" id="42251.A0A2T7A2N0"/>
<proteinExistence type="predicted"/>
<dbReference type="Gene3D" id="1.10.720.30">
    <property type="entry name" value="SAP domain"/>
    <property type="match status" value="1"/>
</dbReference>
<dbReference type="PROSITE" id="PS50800">
    <property type="entry name" value="SAP"/>
    <property type="match status" value="1"/>
</dbReference>
<evidence type="ECO:0000313" key="2">
    <source>
        <dbReference type="EMBL" id="PUU81996.1"/>
    </source>
</evidence>
<accession>A0A2T7A2N0</accession>
<organism evidence="2 3">
    <name type="scientific">Tuber borchii</name>
    <name type="common">White truffle</name>
    <dbReference type="NCBI Taxonomy" id="42251"/>
    <lineage>
        <taxon>Eukaryota</taxon>
        <taxon>Fungi</taxon>
        <taxon>Dikarya</taxon>
        <taxon>Ascomycota</taxon>
        <taxon>Pezizomycotina</taxon>
        <taxon>Pezizomycetes</taxon>
        <taxon>Pezizales</taxon>
        <taxon>Tuberaceae</taxon>
        <taxon>Tuber</taxon>
    </lineage>
</organism>
<dbReference type="OrthoDB" id="445357at2759"/>
<dbReference type="Proteomes" id="UP000244722">
    <property type="component" value="Unassembled WGS sequence"/>
</dbReference>
<dbReference type="Pfam" id="PF02037">
    <property type="entry name" value="SAP"/>
    <property type="match status" value="1"/>
</dbReference>
<dbReference type="InterPro" id="IPR036361">
    <property type="entry name" value="SAP_dom_sf"/>
</dbReference>
<feature type="domain" description="SAP" evidence="1">
    <location>
        <begin position="14"/>
        <end position="48"/>
    </location>
</feature>